<dbReference type="EMBL" id="MBFS01000207">
    <property type="protein sequence ID" value="PVV03660.1"/>
    <property type="molecule type" value="Genomic_DNA"/>
</dbReference>
<evidence type="ECO:0008006" key="5">
    <source>
        <dbReference type="Google" id="ProtNLM"/>
    </source>
</evidence>
<dbReference type="Pfam" id="PF07956">
    <property type="entry name" value="DUF1690"/>
    <property type="match status" value="1"/>
</dbReference>
<dbReference type="AlphaFoldDB" id="A0A2T9ZHX4"/>
<reference evidence="3 4" key="1">
    <citation type="journal article" date="2018" name="MBio">
        <title>Comparative Genomics Reveals the Core Gene Toolbox for the Fungus-Insect Symbiosis.</title>
        <authorList>
            <person name="Wang Y."/>
            <person name="Stata M."/>
            <person name="Wang W."/>
            <person name="Stajich J.E."/>
            <person name="White M.M."/>
            <person name="Moncalvo J.M."/>
        </authorList>
    </citation>
    <scope>NUCLEOTIDE SEQUENCE [LARGE SCALE GENOMIC DNA]</scope>
    <source>
        <strain evidence="3 4">SC-DP-2</strain>
    </source>
</reference>
<evidence type="ECO:0000313" key="1">
    <source>
        <dbReference type="EMBL" id="PVU86095.1"/>
    </source>
</evidence>
<proteinExistence type="predicted"/>
<dbReference type="Proteomes" id="UP000245609">
    <property type="component" value="Unassembled WGS sequence"/>
</dbReference>
<organism evidence="3 4">
    <name type="scientific">Smittium megazygosporum</name>
    <dbReference type="NCBI Taxonomy" id="133381"/>
    <lineage>
        <taxon>Eukaryota</taxon>
        <taxon>Fungi</taxon>
        <taxon>Fungi incertae sedis</taxon>
        <taxon>Zoopagomycota</taxon>
        <taxon>Kickxellomycotina</taxon>
        <taxon>Harpellomycetes</taxon>
        <taxon>Harpellales</taxon>
        <taxon>Legeriomycetaceae</taxon>
        <taxon>Smittium</taxon>
    </lineage>
</organism>
<name>A0A2T9ZHX4_9FUNG</name>
<comment type="caution">
    <text evidence="3">The sequence shown here is derived from an EMBL/GenBank/DDBJ whole genome shotgun (WGS) entry which is preliminary data.</text>
</comment>
<gene>
    <name evidence="3" type="ORF">BB560_001316</name>
    <name evidence="2" type="ORF">BB560_001863</name>
    <name evidence="1" type="ORF">BB560_006808</name>
</gene>
<evidence type="ECO:0000313" key="2">
    <source>
        <dbReference type="EMBL" id="PVV03660.1"/>
    </source>
</evidence>
<dbReference type="InterPro" id="IPR012471">
    <property type="entry name" value="DUF1690"/>
</dbReference>
<accession>A0A2T9ZHX4</accession>
<keyword evidence="4" id="KW-1185">Reference proteome</keyword>
<sequence>MGAQQSKDQHVFYGEGVPVKVTGELLSALDSQVTDSVEATKTVEEQVQEKVAYELSRFHTEQTIALEQAQQRGWSSSELKKELSKLEDSIDQYTSASSKPNAITDISNLEKLQQKVAACYTKANKDNTQLDCWKYVDDLLLHAKKSTRERVASF</sequence>
<evidence type="ECO:0000313" key="4">
    <source>
        <dbReference type="Proteomes" id="UP000245609"/>
    </source>
</evidence>
<evidence type="ECO:0000313" key="3">
    <source>
        <dbReference type="EMBL" id="PVV04192.1"/>
    </source>
</evidence>
<dbReference type="OrthoDB" id="5544375at2759"/>
<dbReference type="STRING" id="133381.A0A2T9ZHX4"/>
<dbReference type="EMBL" id="MBFS01000151">
    <property type="protein sequence ID" value="PVV04192.1"/>
    <property type="molecule type" value="Genomic_DNA"/>
</dbReference>
<dbReference type="EMBL" id="MBFS01003538">
    <property type="protein sequence ID" value="PVU86095.1"/>
    <property type="molecule type" value="Genomic_DNA"/>
</dbReference>
<protein>
    <recommendedName>
        <fullName evidence="5">MICOS complex subunit MIC19</fullName>
    </recommendedName>
</protein>